<evidence type="ECO:0000256" key="2">
    <source>
        <dbReference type="PROSITE-ProRule" id="PRU00703"/>
    </source>
</evidence>
<feature type="domain" description="CBS" evidence="3">
    <location>
        <begin position="10"/>
        <end position="67"/>
    </location>
</feature>
<name>A0A518H3L3_9BACT</name>
<dbReference type="GO" id="GO:0003938">
    <property type="term" value="F:IMP dehydrogenase activity"/>
    <property type="evidence" value="ECO:0007669"/>
    <property type="project" value="UniProtKB-EC"/>
</dbReference>
<proteinExistence type="predicted"/>
<evidence type="ECO:0000313" key="5">
    <source>
        <dbReference type="Proteomes" id="UP000317835"/>
    </source>
</evidence>
<dbReference type="InterPro" id="IPR044725">
    <property type="entry name" value="CBSX3_CBS_dom"/>
</dbReference>
<dbReference type="CDD" id="cd04623">
    <property type="entry name" value="CBS_pair_bac_euk"/>
    <property type="match status" value="1"/>
</dbReference>
<dbReference type="PROSITE" id="PS51371">
    <property type="entry name" value="CBS"/>
    <property type="match status" value="2"/>
</dbReference>
<dbReference type="InterPro" id="IPR051257">
    <property type="entry name" value="Diverse_CBS-Domain"/>
</dbReference>
<sequence length="145" mass="15535">MQIRSVLAAKDRPLITIDSGSTVSEAVAELVRHNIGSLPVLDDSGAMVGIFTERDVLRGLHNKGKEFCHQPIGAVMTRKVATCSVGDSVHDAMGRMSEYMIGQLPVLDEDGGLAGLVSVGDLVRVLHGEAEEEKKNLMSYVYGVV</sequence>
<dbReference type="Gene3D" id="3.10.580.10">
    <property type="entry name" value="CBS-domain"/>
    <property type="match status" value="1"/>
</dbReference>
<keyword evidence="5" id="KW-1185">Reference proteome</keyword>
<evidence type="ECO:0000256" key="1">
    <source>
        <dbReference type="ARBA" id="ARBA00023122"/>
    </source>
</evidence>
<dbReference type="RefSeq" id="WP_197447033.1">
    <property type="nucleotide sequence ID" value="NZ_CP036426.1"/>
</dbReference>
<accession>A0A518H3L3</accession>
<dbReference type="SUPFAM" id="SSF54631">
    <property type="entry name" value="CBS-domain pair"/>
    <property type="match status" value="1"/>
</dbReference>
<dbReference type="InterPro" id="IPR000644">
    <property type="entry name" value="CBS_dom"/>
</dbReference>
<dbReference type="PANTHER" id="PTHR43080:SF2">
    <property type="entry name" value="CBS DOMAIN-CONTAINING PROTEIN"/>
    <property type="match status" value="1"/>
</dbReference>
<dbReference type="PANTHER" id="PTHR43080">
    <property type="entry name" value="CBS DOMAIN-CONTAINING PROTEIN CBSX3, MITOCHONDRIAL"/>
    <property type="match status" value="1"/>
</dbReference>
<dbReference type="KEGG" id="tpla:ElP_33320"/>
<feature type="domain" description="CBS" evidence="3">
    <location>
        <begin position="76"/>
        <end position="132"/>
    </location>
</feature>
<evidence type="ECO:0000259" key="3">
    <source>
        <dbReference type="PROSITE" id="PS51371"/>
    </source>
</evidence>
<protein>
    <submittedName>
        <fullName evidence="4">Inosine-5'-monophosphate dehydrogenase</fullName>
        <ecNumber evidence="4">1.1.1.205</ecNumber>
    </submittedName>
</protein>
<keyword evidence="4" id="KW-0560">Oxidoreductase</keyword>
<dbReference type="EC" id="1.1.1.205" evidence="4"/>
<dbReference type="Proteomes" id="UP000317835">
    <property type="component" value="Chromosome"/>
</dbReference>
<reference evidence="4 5" key="1">
    <citation type="submission" date="2019-02" db="EMBL/GenBank/DDBJ databases">
        <title>Deep-cultivation of Planctomycetes and their phenomic and genomic characterization uncovers novel biology.</title>
        <authorList>
            <person name="Wiegand S."/>
            <person name="Jogler M."/>
            <person name="Boedeker C."/>
            <person name="Pinto D."/>
            <person name="Vollmers J."/>
            <person name="Rivas-Marin E."/>
            <person name="Kohn T."/>
            <person name="Peeters S.H."/>
            <person name="Heuer A."/>
            <person name="Rast P."/>
            <person name="Oberbeckmann S."/>
            <person name="Bunk B."/>
            <person name="Jeske O."/>
            <person name="Meyerdierks A."/>
            <person name="Storesund J.E."/>
            <person name="Kallscheuer N."/>
            <person name="Luecker S."/>
            <person name="Lage O.M."/>
            <person name="Pohl T."/>
            <person name="Merkel B.J."/>
            <person name="Hornburger P."/>
            <person name="Mueller R.-W."/>
            <person name="Bruemmer F."/>
            <person name="Labrenz M."/>
            <person name="Spormann A.M."/>
            <person name="Op den Camp H."/>
            <person name="Overmann J."/>
            <person name="Amann R."/>
            <person name="Jetten M.S.M."/>
            <person name="Mascher T."/>
            <person name="Medema M.H."/>
            <person name="Devos D.P."/>
            <person name="Kaster A.-K."/>
            <person name="Ovreas L."/>
            <person name="Rohde M."/>
            <person name="Galperin M.Y."/>
            <person name="Jogler C."/>
        </authorList>
    </citation>
    <scope>NUCLEOTIDE SEQUENCE [LARGE SCALE GENOMIC DNA]</scope>
    <source>
        <strain evidence="4 5">ElP</strain>
    </source>
</reference>
<dbReference type="InterPro" id="IPR046342">
    <property type="entry name" value="CBS_dom_sf"/>
</dbReference>
<dbReference type="SMART" id="SM00116">
    <property type="entry name" value="CBS"/>
    <property type="match status" value="2"/>
</dbReference>
<dbReference type="EMBL" id="CP036426">
    <property type="protein sequence ID" value="QDV35429.1"/>
    <property type="molecule type" value="Genomic_DNA"/>
</dbReference>
<organism evidence="4 5">
    <name type="scientific">Tautonia plasticadhaerens</name>
    <dbReference type="NCBI Taxonomy" id="2527974"/>
    <lineage>
        <taxon>Bacteria</taxon>
        <taxon>Pseudomonadati</taxon>
        <taxon>Planctomycetota</taxon>
        <taxon>Planctomycetia</taxon>
        <taxon>Isosphaerales</taxon>
        <taxon>Isosphaeraceae</taxon>
        <taxon>Tautonia</taxon>
    </lineage>
</organism>
<dbReference type="Pfam" id="PF00571">
    <property type="entry name" value="CBS"/>
    <property type="match status" value="2"/>
</dbReference>
<gene>
    <name evidence="4" type="primary">guaB_1</name>
    <name evidence="4" type="ORF">ElP_33320</name>
</gene>
<dbReference type="AlphaFoldDB" id="A0A518H3L3"/>
<keyword evidence="1 2" id="KW-0129">CBS domain</keyword>
<evidence type="ECO:0000313" key="4">
    <source>
        <dbReference type="EMBL" id="QDV35429.1"/>
    </source>
</evidence>